<sequence>MSPSESHPPLRIRDLIHPIVAGLISVLVNYGGTFILVFQAAKVAGLSPELTASWVWSISIGVGVTGIILSWMTREPVITAWSTPAAAFLVTALATTPYAEAVGAYLISAAAFVVLGLSGWFERLIRLIPPGVAAGLLAGILLQFGIKAFGGMSIDPVLAGLLIVTYVALKRFSARYAVIGILVLGLLLLRMQDRIDLTGLTLKFATPVLTMPTFSLNALLSVALPLFLITLTGQYMPGMLVLRNAGFKTSANPVVTVTGLGSLLMAPFGSHAFNIAAITAAIATGREAHEDPSKRWIAGIAAGVCYILVGVFGVTLAAVFMAFPATFITTLAGLALLGTIGGSLATALADVKTREASLITFLAAAANITLLGIGGAFWGLMIGLVAHAVLNGALPRRARPAIAASAAEPAIKRGEANA</sequence>
<keyword evidence="1" id="KW-0472">Membrane</keyword>
<dbReference type="PANTHER" id="PTHR30199:SF0">
    <property type="entry name" value="INNER MEMBRANE PROTEIN YDCO"/>
    <property type="match status" value="1"/>
</dbReference>
<protein>
    <submittedName>
        <fullName evidence="2">Benzoate/H(+) symporter BenE family transporter</fullName>
    </submittedName>
</protein>
<reference evidence="2 3" key="1">
    <citation type="submission" date="2019-10" db="EMBL/GenBank/DDBJ databases">
        <title>Complete genome sequence of Variovorax paradoxus 5C-2.</title>
        <authorList>
            <person name="Gogoleva N.E."/>
            <person name="Balkin A.S."/>
        </authorList>
    </citation>
    <scope>NUCLEOTIDE SEQUENCE [LARGE SCALE GENOMIC DNA]</scope>
    <source>
        <strain evidence="2 3">5C-2</strain>
    </source>
</reference>
<feature type="transmembrane region" description="Helical" evidence="1">
    <location>
        <begin position="102"/>
        <end position="120"/>
    </location>
</feature>
<feature type="transmembrane region" description="Helical" evidence="1">
    <location>
        <begin position="20"/>
        <end position="41"/>
    </location>
</feature>
<keyword evidence="1" id="KW-0812">Transmembrane</keyword>
<evidence type="ECO:0000256" key="1">
    <source>
        <dbReference type="SAM" id="Phobius"/>
    </source>
</evidence>
<keyword evidence="1" id="KW-1133">Transmembrane helix</keyword>
<feature type="transmembrane region" description="Helical" evidence="1">
    <location>
        <begin position="254"/>
        <end position="284"/>
    </location>
</feature>
<name>A0A5Q0MC91_VARPD</name>
<proteinExistence type="predicted"/>
<feature type="transmembrane region" description="Helical" evidence="1">
    <location>
        <begin position="361"/>
        <end position="390"/>
    </location>
</feature>
<evidence type="ECO:0000313" key="3">
    <source>
        <dbReference type="Proteomes" id="UP000326780"/>
    </source>
</evidence>
<dbReference type="RefSeq" id="WP_153285570.1">
    <property type="nucleotide sequence ID" value="NZ_CP045644.1"/>
</dbReference>
<accession>A0A5Q0MC91</accession>
<dbReference type="NCBIfam" id="TIGR00843">
    <property type="entry name" value="benE"/>
    <property type="match status" value="1"/>
</dbReference>
<feature type="transmembrane region" description="Helical" evidence="1">
    <location>
        <begin position="296"/>
        <end position="320"/>
    </location>
</feature>
<feature type="transmembrane region" description="Helical" evidence="1">
    <location>
        <begin position="53"/>
        <end position="71"/>
    </location>
</feature>
<dbReference type="AlphaFoldDB" id="A0A5Q0MC91"/>
<feature type="transmembrane region" description="Helical" evidence="1">
    <location>
        <begin position="327"/>
        <end position="349"/>
    </location>
</feature>
<dbReference type="GO" id="GO:0005886">
    <property type="term" value="C:plasma membrane"/>
    <property type="evidence" value="ECO:0007669"/>
    <property type="project" value="TreeGrafter"/>
</dbReference>
<feature type="transmembrane region" description="Helical" evidence="1">
    <location>
        <begin position="212"/>
        <end position="233"/>
    </location>
</feature>
<dbReference type="EMBL" id="CP045644">
    <property type="protein sequence ID" value="QFZ87139.1"/>
    <property type="molecule type" value="Genomic_DNA"/>
</dbReference>
<feature type="transmembrane region" description="Helical" evidence="1">
    <location>
        <begin position="176"/>
        <end position="192"/>
    </location>
</feature>
<gene>
    <name evidence="2" type="primary">benE</name>
    <name evidence="2" type="ORF">GFK26_32350</name>
</gene>
<evidence type="ECO:0000313" key="2">
    <source>
        <dbReference type="EMBL" id="QFZ87139.1"/>
    </source>
</evidence>
<dbReference type="PANTHER" id="PTHR30199">
    <property type="entry name" value="MFS FAMILY TRANSPORTER, PREDICTED SUBSTRATE BENZOATE"/>
    <property type="match status" value="1"/>
</dbReference>
<dbReference type="Pfam" id="PF03594">
    <property type="entry name" value="BenE"/>
    <property type="match status" value="1"/>
</dbReference>
<dbReference type="Proteomes" id="UP000326780">
    <property type="component" value="Chromosome"/>
</dbReference>
<feature type="transmembrane region" description="Helical" evidence="1">
    <location>
        <begin position="127"/>
        <end position="146"/>
    </location>
</feature>
<organism evidence="2 3">
    <name type="scientific">Variovorax paradoxus</name>
    <dbReference type="NCBI Taxonomy" id="34073"/>
    <lineage>
        <taxon>Bacteria</taxon>
        <taxon>Pseudomonadati</taxon>
        <taxon>Pseudomonadota</taxon>
        <taxon>Betaproteobacteria</taxon>
        <taxon>Burkholderiales</taxon>
        <taxon>Comamonadaceae</taxon>
        <taxon>Variovorax</taxon>
    </lineage>
</organism>
<dbReference type="GO" id="GO:0042925">
    <property type="term" value="F:benzoate transmembrane transporter activity"/>
    <property type="evidence" value="ECO:0007669"/>
    <property type="project" value="InterPro"/>
</dbReference>
<dbReference type="InterPro" id="IPR004711">
    <property type="entry name" value="Benzoate_Transporter"/>
</dbReference>